<evidence type="ECO:0000313" key="3">
    <source>
        <dbReference type="Proteomes" id="UP000191931"/>
    </source>
</evidence>
<dbReference type="Pfam" id="PF01609">
    <property type="entry name" value="DDE_Tnp_1"/>
    <property type="match status" value="1"/>
</dbReference>
<gene>
    <name evidence="2" type="ORF">MTBBW1_2660001</name>
</gene>
<dbReference type="SUPFAM" id="SSF53098">
    <property type="entry name" value="Ribonuclease H-like"/>
    <property type="match status" value="1"/>
</dbReference>
<feature type="domain" description="Transposase IS4-like" evidence="1">
    <location>
        <begin position="70"/>
        <end position="155"/>
    </location>
</feature>
<evidence type="ECO:0000259" key="1">
    <source>
        <dbReference type="Pfam" id="PF01609"/>
    </source>
</evidence>
<protein>
    <submittedName>
        <fullName evidence="2">Transposase</fullName>
    </submittedName>
</protein>
<dbReference type="InterPro" id="IPR002559">
    <property type="entry name" value="Transposase_11"/>
</dbReference>
<sequence>MTRSCGLELISKLNCNSELYFPYDGEYSGKGKPKKYGDKINYARIPKRYLVESTVENNIRTSIYQATMWHKDYPDQLNVTIIHKENLSNGKEGRVILFSSDLELDAKTMIHYYRLRFQIEFTFREAKQHWGLEDFMTIKEQSVQNAADLSMFMVNVSQVLGRAAPEETPFSVNDLKARFHGLFYVKELLKTDPSFDGSGIFDRLYERVCRIGCIHRQPRAA</sequence>
<proteinExistence type="predicted"/>
<dbReference type="AlphaFoldDB" id="A0A1W1HF92"/>
<name>A0A1W1HF92_9BACT</name>
<reference evidence="2 3" key="1">
    <citation type="submission" date="2017-03" db="EMBL/GenBank/DDBJ databases">
        <authorList>
            <person name="Afonso C.L."/>
            <person name="Miller P.J."/>
            <person name="Scott M.A."/>
            <person name="Spackman E."/>
            <person name="Goraichik I."/>
            <person name="Dimitrov K.M."/>
            <person name="Suarez D.L."/>
            <person name="Swayne D.E."/>
        </authorList>
    </citation>
    <scope>NUCLEOTIDE SEQUENCE [LARGE SCALE GENOMIC DNA]</scope>
    <source>
        <strain evidence="2">PRJEB14757</strain>
    </source>
</reference>
<dbReference type="Proteomes" id="UP000191931">
    <property type="component" value="Unassembled WGS sequence"/>
</dbReference>
<dbReference type="GO" id="GO:0004803">
    <property type="term" value="F:transposase activity"/>
    <property type="evidence" value="ECO:0007669"/>
    <property type="project" value="InterPro"/>
</dbReference>
<dbReference type="InterPro" id="IPR012337">
    <property type="entry name" value="RNaseH-like_sf"/>
</dbReference>
<evidence type="ECO:0000313" key="2">
    <source>
        <dbReference type="EMBL" id="SLM31068.1"/>
    </source>
</evidence>
<dbReference type="EMBL" id="FWEV01000186">
    <property type="protein sequence ID" value="SLM31068.1"/>
    <property type="molecule type" value="Genomic_DNA"/>
</dbReference>
<dbReference type="STRING" id="1246637.MTBBW1_2660001"/>
<dbReference type="GO" id="GO:0006313">
    <property type="term" value="P:DNA transposition"/>
    <property type="evidence" value="ECO:0007669"/>
    <property type="project" value="InterPro"/>
</dbReference>
<accession>A0A1W1HF92</accession>
<keyword evidence="3" id="KW-1185">Reference proteome</keyword>
<dbReference type="GO" id="GO:0003677">
    <property type="term" value="F:DNA binding"/>
    <property type="evidence" value="ECO:0007669"/>
    <property type="project" value="InterPro"/>
</dbReference>
<organism evidence="2 3">
    <name type="scientific">Desulfamplus magnetovallimortis</name>
    <dbReference type="NCBI Taxonomy" id="1246637"/>
    <lineage>
        <taxon>Bacteria</taxon>
        <taxon>Pseudomonadati</taxon>
        <taxon>Thermodesulfobacteriota</taxon>
        <taxon>Desulfobacteria</taxon>
        <taxon>Desulfobacterales</taxon>
        <taxon>Desulfobacteraceae</taxon>
        <taxon>Desulfamplus</taxon>
    </lineage>
</organism>